<dbReference type="InterPro" id="IPR029068">
    <property type="entry name" value="Glyas_Bleomycin-R_OHBP_Dase"/>
</dbReference>
<dbReference type="InterPro" id="IPR004360">
    <property type="entry name" value="Glyas_Fos-R_dOase_dom"/>
</dbReference>
<name>A0AAQ1MDU5_9FIRM</name>
<evidence type="ECO:0000313" key="3">
    <source>
        <dbReference type="EMBL" id="SHG14783.1"/>
    </source>
</evidence>
<evidence type="ECO:0000313" key="2">
    <source>
        <dbReference type="EMBL" id="MZL69203.1"/>
    </source>
</evidence>
<keyword evidence="5" id="KW-1185">Reference proteome</keyword>
<dbReference type="Gene3D" id="3.10.180.10">
    <property type="entry name" value="2,3-Dihydroxybiphenyl 1,2-Dioxygenase, domain 1"/>
    <property type="match status" value="1"/>
</dbReference>
<dbReference type="EMBL" id="WWVX01000002">
    <property type="protein sequence ID" value="MZL69203.1"/>
    <property type="molecule type" value="Genomic_DNA"/>
</dbReference>
<protein>
    <submittedName>
        <fullName evidence="3">Catechol 2,3-dioxygenase</fullName>
    </submittedName>
</protein>
<organism evidence="3 4">
    <name type="scientific">Bittarella massiliensis</name>
    <name type="common">ex Durand et al. 2017</name>
    <dbReference type="NCBI Taxonomy" id="1720313"/>
    <lineage>
        <taxon>Bacteria</taxon>
        <taxon>Bacillati</taxon>
        <taxon>Bacillota</taxon>
        <taxon>Clostridia</taxon>
        <taxon>Eubacteriales</taxon>
        <taxon>Oscillospiraceae</taxon>
        <taxon>Bittarella (ex Durand et al. 2017)</taxon>
    </lineage>
</organism>
<feature type="domain" description="VOC" evidence="1">
    <location>
        <begin position="1"/>
        <end position="117"/>
    </location>
</feature>
<gene>
    <name evidence="2" type="ORF">GT747_05395</name>
    <name evidence="3" type="ORF">SAMN05444424_1650</name>
</gene>
<reference evidence="2 5" key="3">
    <citation type="journal article" date="2019" name="Nat. Med.">
        <title>A library of human gut bacterial isolates paired with longitudinal multiomics data enables mechanistic microbiome research.</title>
        <authorList>
            <person name="Poyet M."/>
            <person name="Groussin M."/>
            <person name="Gibbons S.M."/>
            <person name="Avila-Pacheco J."/>
            <person name="Jiang X."/>
            <person name="Kearney S.M."/>
            <person name="Perrotta A.R."/>
            <person name="Berdy B."/>
            <person name="Zhao S."/>
            <person name="Lieberman T.D."/>
            <person name="Swanson P.K."/>
            <person name="Smith M."/>
            <person name="Roesemann S."/>
            <person name="Alexander J.E."/>
            <person name="Rich S.A."/>
            <person name="Livny J."/>
            <person name="Vlamakis H."/>
            <person name="Clish C."/>
            <person name="Bullock K."/>
            <person name="Deik A."/>
            <person name="Scott J."/>
            <person name="Pierce K.A."/>
            <person name="Xavier R.J."/>
            <person name="Alm E.J."/>
        </authorList>
    </citation>
    <scope>NUCLEOTIDE SEQUENCE [LARGE SCALE GENOMIC DNA]</scope>
    <source>
        <strain evidence="2 5">BIOML-A2</strain>
    </source>
</reference>
<dbReference type="CDD" id="cd06587">
    <property type="entry name" value="VOC"/>
    <property type="match status" value="1"/>
</dbReference>
<dbReference type="Proteomes" id="UP000474718">
    <property type="component" value="Unassembled WGS sequence"/>
</dbReference>
<reference evidence="4" key="1">
    <citation type="submission" date="2016-11" db="EMBL/GenBank/DDBJ databases">
        <authorList>
            <person name="Jaros S."/>
            <person name="Januszkiewicz K."/>
            <person name="Wedrychowicz H."/>
        </authorList>
    </citation>
    <scope>NUCLEOTIDE SEQUENCE [LARGE SCALE GENOMIC DNA]</scope>
    <source>
        <strain evidence="4">DSM 4029</strain>
    </source>
</reference>
<evidence type="ECO:0000313" key="5">
    <source>
        <dbReference type="Proteomes" id="UP000474718"/>
    </source>
</evidence>
<reference evidence="3" key="2">
    <citation type="submission" date="2016-11" db="EMBL/GenBank/DDBJ databases">
        <authorList>
            <person name="Varghese N."/>
            <person name="Submissions S."/>
        </authorList>
    </citation>
    <scope>NUCLEOTIDE SEQUENCE</scope>
    <source>
        <strain evidence="3">DSM 4029</strain>
    </source>
</reference>
<sequence>MTGLTAFFPTCDLAACRRFYTGVLGLSLRQEGEGQFIVDTGRGCLGFVDYGDGRPLAQGVCLSFDCADRAEVDAVYARLRAAGLPTLGEGPCHHPRFPVYSFFLKDPNGYTLEFQKIDGE</sequence>
<comment type="caution">
    <text evidence="3">The sequence shown here is derived from an EMBL/GenBank/DDBJ whole genome shotgun (WGS) entry which is preliminary data.</text>
</comment>
<dbReference type="Pfam" id="PF00903">
    <property type="entry name" value="Glyoxalase"/>
    <property type="match status" value="1"/>
</dbReference>
<dbReference type="AlphaFoldDB" id="A0AAQ1MDU5"/>
<evidence type="ECO:0000259" key="1">
    <source>
        <dbReference type="PROSITE" id="PS51819"/>
    </source>
</evidence>
<dbReference type="Proteomes" id="UP000184089">
    <property type="component" value="Unassembled WGS sequence"/>
</dbReference>
<dbReference type="EMBL" id="FQVY01000002">
    <property type="protein sequence ID" value="SHG14783.1"/>
    <property type="molecule type" value="Genomic_DNA"/>
</dbReference>
<proteinExistence type="predicted"/>
<dbReference type="InterPro" id="IPR037523">
    <property type="entry name" value="VOC_core"/>
</dbReference>
<dbReference type="SUPFAM" id="SSF54593">
    <property type="entry name" value="Glyoxalase/Bleomycin resistance protein/Dihydroxybiphenyl dioxygenase"/>
    <property type="match status" value="1"/>
</dbReference>
<accession>A0AAQ1MDU5</accession>
<dbReference type="PROSITE" id="PS51819">
    <property type="entry name" value="VOC"/>
    <property type="match status" value="1"/>
</dbReference>
<evidence type="ECO:0000313" key="4">
    <source>
        <dbReference type="Proteomes" id="UP000184089"/>
    </source>
</evidence>
<dbReference type="RefSeq" id="WP_021660348.1">
    <property type="nucleotide sequence ID" value="NZ_FQVY01000002.1"/>
</dbReference>